<dbReference type="SUPFAM" id="SSF49464">
    <property type="entry name" value="Carboxypeptidase regulatory domain-like"/>
    <property type="match status" value="1"/>
</dbReference>
<organism evidence="9 10">
    <name type="scientific">Corallibacter vietnamensis</name>
    <dbReference type="NCBI Taxonomy" id="904130"/>
    <lineage>
        <taxon>Bacteria</taxon>
        <taxon>Pseudomonadati</taxon>
        <taxon>Bacteroidota</taxon>
        <taxon>Flavobacteriia</taxon>
        <taxon>Flavobacteriales</taxon>
        <taxon>Flavobacteriaceae</taxon>
        <taxon>Corallibacter</taxon>
    </lineage>
</organism>
<evidence type="ECO:0000313" key="9">
    <source>
        <dbReference type="EMBL" id="GAA3776654.1"/>
    </source>
</evidence>
<reference evidence="10" key="1">
    <citation type="journal article" date="2019" name="Int. J. Syst. Evol. Microbiol.">
        <title>The Global Catalogue of Microorganisms (GCM) 10K type strain sequencing project: providing services to taxonomists for standard genome sequencing and annotation.</title>
        <authorList>
            <consortium name="The Broad Institute Genomics Platform"/>
            <consortium name="The Broad Institute Genome Sequencing Center for Infectious Disease"/>
            <person name="Wu L."/>
            <person name="Ma J."/>
        </authorList>
    </citation>
    <scope>NUCLEOTIDE SEQUENCE [LARGE SCALE GENOMIC DNA]</scope>
    <source>
        <strain evidence="10">JCM 17525</strain>
    </source>
</reference>
<dbReference type="InterPro" id="IPR013783">
    <property type="entry name" value="Ig-like_fold"/>
</dbReference>
<dbReference type="InterPro" id="IPR036942">
    <property type="entry name" value="Beta-barrel_TonB_sf"/>
</dbReference>
<evidence type="ECO:0000256" key="1">
    <source>
        <dbReference type="ARBA" id="ARBA00004571"/>
    </source>
</evidence>
<evidence type="ECO:0000259" key="8">
    <source>
        <dbReference type="Pfam" id="PF14905"/>
    </source>
</evidence>
<proteinExistence type="predicted"/>
<keyword evidence="6" id="KW-0472">Membrane</keyword>
<keyword evidence="2" id="KW-0813">Transport</keyword>
<feature type="domain" description="Outer membrane protein beta-barrel" evidence="8">
    <location>
        <begin position="362"/>
        <end position="768"/>
    </location>
</feature>
<sequence>MAIPMVGICQEISISGTVKTEKNNPISFANAVLLSDSTVVSGASTNEQGYFIIDNIEEGDYELQITFIGYNDYTKSLTNINKHIDLGTIVLQENPEALNEVSIITKKPTVKKEADRLIFNVAETALSEGSLLDVVKSTPGVLVFDGKILIKNTAPTVYINDRKAQLTSSELLQLLESSSASTIQSIEVITNPPANYDAESGVVLNIKMTKNLATGYRGSVYGNYSQGVFPRYNGGINQFYKTDKVNVFANYSYTHSKINRENDDAVFYLDQNNKVDEVWQSNVKRNSWTKTHNVNFNIDVLFDEKNKMNVSSNILLTPYFKYNVNNNTNIYDENNLFLSRFDTQSTFKDKKHNLDFDLGYTHTFNEGSGSLYYNGHFTTYKYDRTQEALSQYYDQNNVFINPTAFNTNANQRTNIFTSQIDYNLPLKNSGSLDLGAKFSNVKTESDIEKNDFDFNTNQSVFNYTYSNAFNYDESVFAAYANFNKDWTKWSLNAGLRVEQTDIEGKSLTTNQTNTQSYFEWFPTVSLKFQASDNFSVYTNYKRSITRPDFKDLNPFTFFLNDNTFVVGNPSLKPVFTDHYTFGTNITEYFTFEAYYKRSQGNIYQLARQNNATNQITYSPININETREYGFDFVTYFNVTPSWFLYAVTSFYNIQDQTQFGQELVTLDEWSNYSVLNNTFSFLKDKSLSVNAAITYLSSYLYGFSVVEDRFLSDLSVTKSVFNSRGVLSLSISDALNKADFKTSTQYDNQYSHYNTDQDTRYIKLGFRYKFGNIKLQTNERHKSIQEVDRIKDLD</sequence>
<evidence type="ECO:0000256" key="4">
    <source>
        <dbReference type="ARBA" id="ARBA00022692"/>
    </source>
</evidence>
<dbReference type="InterPro" id="IPR008969">
    <property type="entry name" value="CarboxyPept-like_regulatory"/>
</dbReference>
<dbReference type="Pfam" id="PF14905">
    <property type="entry name" value="OMP_b-brl_3"/>
    <property type="match status" value="1"/>
</dbReference>
<dbReference type="Gene3D" id="2.60.40.10">
    <property type="entry name" value="Immunoglobulins"/>
    <property type="match status" value="1"/>
</dbReference>
<name>A0ABP7H0C7_9FLAO</name>
<evidence type="ECO:0000256" key="2">
    <source>
        <dbReference type="ARBA" id="ARBA00022448"/>
    </source>
</evidence>
<accession>A0ABP7H0C7</accession>
<keyword evidence="10" id="KW-1185">Reference proteome</keyword>
<keyword evidence="3" id="KW-1134">Transmembrane beta strand</keyword>
<dbReference type="InterPro" id="IPR039426">
    <property type="entry name" value="TonB-dep_rcpt-like"/>
</dbReference>
<keyword evidence="7" id="KW-0998">Cell outer membrane</keyword>
<evidence type="ECO:0000313" key="10">
    <source>
        <dbReference type="Proteomes" id="UP001501456"/>
    </source>
</evidence>
<gene>
    <name evidence="9" type="ORF">GCM10022271_06010</name>
</gene>
<dbReference type="InterPro" id="IPR041700">
    <property type="entry name" value="OMP_b-brl_3"/>
</dbReference>
<protein>
    <submittedName>
        <fullName evidence="9">Outer membrane beta-barrel family protein</fullName>
    </submittedName>
</protein>
<dbReference type="SUPFAM" id="SSF56935">
    <property type="entry name" value="Porins"/>
    <property type="match status" value="1"/>
</dbReference>
<keyword evidence="5" id="KW-0732">Signal</keyword>
<dbReference type="PANTHER" id="PTHR30069">
    <property type="entry name" value="TONB-DEPENDENT OUTER MEMBRANE RECEPTOR"/>
    <property type="match status" value="1"/>
</dbReference>
<comment type="caution">
    <text evidence="9">The sequence shown here is derived from an EMBL/GenBank/DDBJ whole genome shotgun (WGS) entry which is preliminary data.</text>
</comment>
<comment type="subcellular location">
    <subcellularLocation>
        <location evidence="1">Cell outer membrane</location>
        <topology evidence="1">Multi-pass membrane protein</topology>
    </subcellularLocation>
</comment>
<dbReference type="PANTHER" id="PTHR30069:SF29">
    <property type="entry name" value="HEMOGLOBIN AND HEMOGLOBIN-HAPTOGLOBIN-BINDING PROTEIN 1-RELATED"/>
    <property type="match status" value="1"/>
</dbReference>
<evidence type="ECO:0000256" key="5">
    <source>
        <dbReference type="ARBA" id="ARBA00022729"/>
    </source>
</evidence>
<dbReference type="Gene3D" id="2.40.170.20">
    <property type="entry name" value="TonB-dependent receptor, beta-barrel domain"/>
    <property type="match status" value="1"/>
</dbReference>
<evidence type="ECO:0000256" key="3">
    <source>
        <dbReference type="ARBA" id="ARBA00022452"/>
    </source>
</evidence>
<dbReference type="EMBL" id="BAABBI010000001">
    <property type="protein sequence ID" value="GAA3776654.1"/>
    <property type="molecule type" value="Genomic_DNA"/>
</dbReference>
<evidence type="ECO:0000256" key="6">
    <source>
        <dbReference type="ARBA" id="ARBA00023136"/>
    </source>
</evidence>
<evidence type="ECO:0000256" key="7">
    <source>
        <dbReference type="ARBA" id="ARBA00023237"/>
    </source>
</evidence>
<keyword evidence="4" id="KW-0812">Transmembrane</keyword>
<dbReference type="Pfam" id="PF13715">
    <property type="entry name" value="CarbopepD_reg_2"/>
    <property type="match status" value="1"/>
</dbReference>
<dbReference type="Proteomes" id="UP001501456">
    <property type="component" value="Unassembled WGS sequence"/>
</dbReference>